<evidence type="ECO:0000313" key="15">
    <source>
        <dbReference type="EMBL" id="SEA04500.1"/>
    </source>
</evidence>
<dbReference type="GO" id="GO:0009279">
    <property type="term" value="C:cell outer membrane"/>
    <property type="evidence" value="ECO:0007669"/>
    <property type="project" value="UniProtKB-SubCell"/>
</dbReference>
<dbReference type="InterPro" id="IPR000531">
    <property type="entry name" value="Beta-barrel_TonB"/>
</dbReference>
<evidence type="ECO:0000259" key="13">
    <source>
        <dbReference type="Pfam" id="PF00593"/>
    </source>
</evidence>
<feature type="chain" id="PRO_5011439230" evidence="12">
    <location>
        <begin position="22"/>
        <end position="653"/>
    </location>
</feature>
<keyword evidence="8 10" id="KW-0472">Membrane</keyword>
<evidence type="ECO:0000256" key="3">
    <source>
        <dbReference type="ARBA" id="ARBA00022452"/>
    </source>
</evidence>
<dbReference type="GO" id="GO:0044718">
    <property type="term" value="P:siderophore transmembrane transport"/>
    <property type="evidence" value="ECO:0007669"/>
    <property type="project" value="TreeGrafter"/>
</dbReference>
<organism evidence="15 16">
    <name type="scientific">Chitinophaga terrae</name>
    <name type="common">ex Kim and Jung 2007</name>
    <dbReference type="NCBI Taxonomy" id="408074"/>
    <lineage>
        <taxon>Bacteria</taxon>
        <taxon>Pseudomonadati</taxon>
        <taxon>Bacteroidota</taxon>
        <taxon>Chitinophagia</taxon>
        <taxon>Chitinophagales</taxon>
        <taxon>Chitinophagaceae</taxon>
        <taxon>Chitinophaga</taxon>
    </lineage>
</organism>
<evidence type="ECO:0000256" key="4">
    <source>
        <dbReference type="ARBA" id="ARBA00022692"/>
    </source>
</evidence>
<dbReference type="STRING" id="408074.SAMN05660909_00584"/>
<comment type="similarity">
    <text evidence="10 11">Belongs to the TonB-dependent receptor family.</text>
</comment>
<dbReference type="PANTHER" id="PTHR30069:SF53">
    <property type="entry name" value="COLICIN I RECEPTOR-RELATED"/>
    <property type="match status" value="1"/>
</dbReference>
<dbReference type="Gene3D" id="2.170.130.10">
    <property type="entry name" value="TonB-dependent receptor, plug domain"/>
    <property type="match status" value="1"/>
</dbReference>
<evidence type="ECO:0000259" key="14">
    <source>
        <dbReference type="Pfam" id="PF07715"/>
    </source>
</evidence>
<keyword evidence="16" id="KW-1185">Reference proteome</keyword>
<evidence type="ECO:0000256" key="5">
    <source>
        <dbReference type="ARBA" id="ARBA00022729"/>
    </source>
</evidence>
<evidence type="ECO:0000256" key="11">
    <source>
        <dbReference type="RuleBase" id="RU003357"/>
    </source>
</evidence>
<dbReference type="RefSeq" id="WP_089758514.1">
    <property type="nucleotide sequence ID" value="NZ_BKAT01000010.1"/>
</dbReference>
<keyword evidence="3 10" id="KW-1134">Transmembrane beta strand</keyword>
<dbReference type="PANTHER" id="PTHR30069">
    <property type="entry name" value="TONB-DEPENDENT OUTER MEMBRANE RECEPTOR"/>
    <property type="match status" value="1"/>
</dbReference>
<evidence type="ECO:0000256" key="8">
    <source>
        <dbReference type="ARBA" id="ARBA00023136"/>
    </source>
</evidence>
<keyword evidence="9 10" id="KW-0998">Cell outer membrane</keyword>
<feature type="signal peptide" evidence="12">
    <location>
        <begin position="1"/>
        <end position="21"/>
    </location>
</feature>
<dbReference type="Pfam" id="PF00593">
    <property type="entry name" value="TonB_dep_Rec_b-barrel"/>
    <property type="match status" value="1"/>
</dbReference>
<dbReference type="InterPro" id="IPR037066">
    <property type="entry name" value="Plug_dom_sf"/>
</dbReference>
<dbReference type="AlphaFoldDB" id="A0A1H3XZ22"/>
<dbReference type="Pfam" id="PF07715">
    <property type="entry name" value="Plug"/>
    <property type="match status" value="1"/>
</dbReference>
<keyword evidence="6" id="KW-0406">Ion transport</keyword>
<accession>A0A1H3XZ22</accession>
<sequence>MQTKSLLLLVGIASTGFQLQAQDSSKINQLNEVTVTATKGPQKAGETGKVVTILSQHYLQQNSGKTIAQILNQQTGLLINGAENNRGTVPNVYMRGASNGNTLILVDGMPVSDASQINNTFDLNFITPEQVEKIEILSGSQSTLYGSNAVAGVINIITRKAGDKKIGATFNGSYGSYNTWQGNASIQGTLNKFSYLAGYKFEKTKGFSDAYDSTGHGAFDKDGFRQHAAFAKLGYQVSSRWQLHSLFLYNNYHQDLDEGAYVDERDYTGKSNYFQAGLKSDYQFNKGTWHFLYTYQRTGRNILNDSSYNGPGIYAKFDSSAFVSNIHQFETYVNYDILPQLRLVGGGTFRVANMDKYDRLISNYDPALSVTRLAPDSAHINESSVYASLLLHNMHGLNVELGGRYNYHNIYGSNQTFSFNPSYLINNRHKFFVNISSGYRIPSLYQLYSNYGNKNLQPEETISYEAGYQAALAKDRVNIRVTGFRRNTKDLIVFLFDQATYVSQYGNANKQKASGAELEAEWTITKGLVLSANYTYVDGKVTETQPKDTSYNNLYRIPKHAVNATLGYQATKALFVSASMKYMGQRFDYIGLPDMPIAPMGDYYTVDLYGEYKFGNLLKIYAGFRNITDYKYFDILGYNSRRFNFTTGVIVNL</sequence>
<dbReference type="Gene3D" id="2.40.170.20">
    <property type="entry name" value="TonB-dependent receptor, beta-barrel domain"/>
    <property type="match status" value="1"/>
</dbReference>
<keyword evidence="4 10" id="KW-0812">Transmembrane</keyword>
<dbReference type="OrthoDB" id="9764669at2"/>
<comment type="subcellular location">
    <subcellularLocation>
        <location evidence="1 10">Cell outer membrane</location>
        <topology evidence="1 10">Multi-pass membrane protein</topology>
    </subcellularLocation>
</comment>
<proteinExistence type="inferred from homology"/>
<keyword evidence="2 10" id="KW-0813">Transport</keyword>
<evidence type="ECO:0000313" key="16">
    <source>
        <dbReference type="Proteomes" id="UP000199656"/>
    </source>
</evidence>
<reference evidence="16" key="1">
    <citation type="submission" date="2016-10" db="EMBL/GenBank/DDBJ databases">
        <authorList>
            <person name="Varghese N."/>
            <person name="Submissions S."/>
        </authorList>
    </citation>
    <scope>NUCLEOTIDE SEQUENCE [LARGE SCALE GENOMIC DNA]</scope>
    <source>
        <strain evidence="16">DSM 23920</strain>
    </source>
</reference>
<feature type="domain" description="TonB-dependent receptor plug" evidence="14">
    <location>
        <begin position="46"/>
        <end position="153"/>
    </location>
</feature>
<dbReference type="PROSITE" id="PS52016">
    <property type="entry name" value="TONB_DEPENDENT_REC_3"/>
    <property type="match status" value="1"/>
</dbReference>
<evidence type="ECO:0000256" key="1">
    <source>
        <dbReference type="ARBA" id="ARBA00004571"/>
    </source>
</evidence>
<keyword evidence="7 11" id="KW-0798">TonB box</keyword>
<gene>
    <name evidence="15" type="ORF">SAMN05660909_00584</name>
</gene>
<protein>
    <submittedName>
        <fullName evidence="15">Vitamin B12 transporter</fullName>
    </submittedName>
</protein>
<feature type="domain" description="TonB-dependent receptor-like beta-barrel" evidence="13">
    <location>
        <begin position="250"/>
        <end position="627"/>
    </location>
</feature>
<dbReference type="GO" id="GO:0015344">
    <property type="term" value="F:siderophore uptake transmembrane transporter activity"/>
    <property type="evidence" value="ECO:0007669"/>
    <property type="project" value="TreeGrafter"/>
</dbReference>
<evidence type="ECO:0000256" key="7">
    <source>
        <dbReference type="ARBA" id="ARBA00023077"/>
    </source>
</evidence>
<dbReference type="InterPro" id="IPR039426">
    <property type="entry name" value="TonB-dep_rcpt-like"/>
</dbReference>
<dbReference type="InterPro" id="IPR012910">
    <property type="entry name" value="Plug_dom"/>
</dbReference>
<evidence type="ECO:0000256" key="9">
    <source>
        <dbReference type="ARBA" id="ARBA00023237"/>
    </source>
</evidence>
<evidence type="ECO:0000256" key="12">
    <source>
        <dbReference type="SAM" id="SignalP"/>
    </source>
</evidence>
<keyword evidence="5 12" id="KW-0732">Signal</keyword>
<dbReference type="Proteomes" id="UP000199656">
    <property type="component" value="Unassembled WGS sequence"/>
</dbReference>
<name>A0A1H3XZ22_9BACT</name>
<dbReference type="EMBL" id="FNRL01000002">
    <property type="protein sequence ID" value="SEA04500.1"/>
    <property type="molecule type" value="Genomic_DNA"/>
</dbReference>
<evidence type="ECO:0000256" key="2">
    <source>
        <dbReference type="ARBA" id="ARBA00022448"/>
    </source>
</evidence>
<evidence type="ECO:0000256" key="10">
    <source>
        <dbReference type="PROSITE-ProRule" id="PRU01360"/>
    </source>
</evidence>
<dbReference type="CDD" id="cd01347">
    <property type="entry name" value="ligand_gated_channel"/>
    <property type="match status" value="1"/>
</dbReference>
<evidence type="ECO:0000256" key="6">
    <source>
        <dbReference type="ARBA" id="ARBA00023065"/>
    </source>
</evidence>
<dbReference type="InterPro" id="IPR036942">
    <property type="entry name" value="Beta-barrel_TonB_sf"/>
</dbReference>
<dbReference type="SUPFAM" id="SSF56935">
    <property type="entry name" value="Porins"/>
    <property type="match status" value="1"/>
</dbReference>